<evidence type="ECO:0000256" key="5">
    <source>
        <dbReference type="ARBA" id="ARBA00022989"/>
    </source>
</evidence>
<comment type="subcellular location">
    <subcellularLocation>
        <location evidence="1">Endomembrane system</location>
        <topology evidence="1">Multi-pass membrane protein</topology>
    </subcellularLocation>
</comment>
<dbReference type="KEGG" id="apal:BN85413730"/>
<dbReference type="STRING" id="1318466.BN85413730"/>
<organism evidence="8 9">
    <name type="scientific">Alteracholeplasma palmae (strain ATCC 49389 / J233)</name>
    <name type="common">Acholeplasma palmae</name>
    <dbReference type="NCBI Taxonomy" id="1318466"/>
    <lineage>
        <taxon>Bacteria</taxon>
        <taxon>Bacillati</taxon>
        <taxon>Mycoplasmatota</taxon>
        <taxon>Mollicutes</taxon>
        <taxon>Acholeplasmatales</taxon>
        <taxon>Acholeplasmataceae</taxon>
        <taxon>Acholeplasma</taxon>
    </lineage>
</organism>
<evidence type="ECO:0000256" key="7">
    <source>
        <dbReference type="SAM" id="Phobius"/>
    </source>
</evidence>
<protein>
    <submittedName>
        <fullName evidence="8">Electron transport complex, RnfABCDGE type, E subunit</fullName>
    </submittedName>
</protein>
<evidence type="ECO:0000313" key="8">
    <source>
        <dbReference type="EMBL" id="CCV64950.1"/>
    </source>
</evidence>
<evidence type="ECO:0000256" key="2">
    <source>
        <dbReference type="ARBA" id="ARBA00022448"/>
    </source>
</evidence>
<dbReference type="OrthoDB" id="9803631at2"/>
<dbReference type="RefSeq" id="WP_030003833.1">
    <property type="nucleotide sequence ID" value="NC_022538.1"/>
</dbReference>
<feature type="transmembrane region" description="Helical" evidence="7">
    <location>
        <begin position="123"/>
        <end position="143"/>
    </location>
</feature>
<dbReference type="AlphaFoldDB" id="U4KQP7"/>
<keyword evidence="3 7" id="KW-0812">Transmembrane</keyword>
<dbReference type="PANTHER" id="PTHR30586:SF0">
    <property type="entry name" value="ION-TRANSLOCATING OXIDOREDUCTASE COMPLEX SUBUNIT E"/>
    <property type="match status" value="1"/>
</dbReference>
<gene>
    <name evidence="8" type="primary">rnfE</name>
    <name evidence="8" type="ORF">BN85413730</name>
</gene>
<dbReference type="Proteomes" id="UP000032740">
    <property type="component" value="Chromosome"/>
</dbReference>
<keyword evidence="6 7" id="KW-0472">Membrane</keyword>
<dbReference type="PANTHER" id="PTHR30586">
    <property type="entry name" value="ELECTRON TRANSPORT COMPLEX PROTEIN RNFE"/>
    <property type="match status" value="1"/>
</dbReference>
<evidence type="ECO:0000256" key="4">
    <source>
        <dbReference type="ARBA" id="ARBA00022967"/>
    </source>
</evidence>
<keyword evidence="2" id="KW-0813">Transport</keyword>
<feature type="transmembrane region" description="Helical" evidence="7">
    <location>
        <begin position="163"/>
        <end position="189"/>
    </location>
</feature>
<dbReference type="EMBL" id="FO681347">
    <property type="protein sequence ID" value="CCV64950.1"/>
    <property type="molecule type" value="Genomic_DNA"/>
</dbReference>
<keyword evidence="9" id="KW-1185">Reference proteome</keyword>
<feature type="transmembrane region" description="Helical" evidence="7">
    <location>
        <begin position="5"/>
        <end position="24"/>
    </location>
</feature>
<dbReference type="GO" id="GO:0012505">
    <property type="term" value="C:endomembrane system"/>
    <property type="evidence" value="ECO:0007669"/>
    <property type="project" value="UniProtKB-SubCell"/>
</dbReference>
<dbReference type="GO" id="GO:0005886">
    <property type="term" value="C:plasma membrane"/>
    <property type="evidence" value="ECO:0007669"/>
    <property type="project" value="TreeGrafter"/>
</dbReference>
<evidence type="ECO:0000256" key="6">
    <source>
        <dbReference type="ARBA" id="ARBA00023136"/>
    </source>
</evidence>
<dbReference type="HOGENOM" id="CLU_1375606_0_0_14"/>
<evidence type="ECO:0000256" key="1">
    <source>
        <dbReference type="ARBA" id="ARBA00004127"/>
    </source>
</evidence>
<sequence length="197" mass="21732">MKYDYLKNQTFAVFFSMMPILLIATSFEKGLISAIILFVISIVTTLIAYFLKDNLKGTHRTYAYIILVAMQMTIVGLLLKLVLPNDITNSGLYLSLFIINIVVIGYAELVSDRMISLKRNIQTSLLTFIVILIVSLLREVLGTGSIQFSLIAQNSISIFDSKYAISLLVDISGGFIITGIVAAIAFALFSKKEGEGK</sequence>
<evidence type="ECO:0000313" key="9">
    <source>
        <dbReference type="Proteomes" id="UP000032740"/>
    </source>
</evidence>
<keyword evidence="5 7" id="KW-1133">Transmembrane helix</keyword>
<feature type="transmembrane region" description="Helical" evidence="7">
    <location>
        <begin position="62"/>
        <end position="79"/>
    </location>
</feature>
<evidence type="ECO:0000256" key="3">
    <source>
        <dbReference type="ARBA" id="ARBA00022692"/>
    </source>
</evidence>
<feature type="transmembrane region" description="Helical" evidence="7">
    <location>
        <begin position="91"/>
        <end position="111"/>
    </location>
</feature>
<name>U4KQP7_ALTPJ</name>
<dbReference type="PIRSF" id="PIRSF006102">
    <property type="entry name" value="NQR_DE"/>
    <property type="match status" value="1"/>
</dbReference>
<accession>U4KQP7</accession>
<feature type="transmembrane region" description="Helical" evidence="7">
    <location>
        <begin position="30"/>
        <end position="50"/>
    </location>
</feature>
<dbReference type="InterPro" id="IPR003667">
    <property type="entry name" value="NqrDE/RnfAE"/>
</dbReference>
<reference evidence="8 9" key="1">
    <citation type="journal article" date="2013" name="J. Mol. Microbiol. Biotechnol.">
        <title>Analysis of the Complete Genomes of Acholeplasma brassicae , A. palmae and A. laidlawii and Their Comparison to the Obligate Parasites from ' Candidatus Phytoplasma'.</title>
        <authorList>
            <person name="Kube M."/>
            <person name="Siewert C."/>
            <person name="Migdoll A.M."/>
            <person name="Duduk B."/>
            <person name="Holz S."/>
            <person name="Rabus R."/>
            <person name="Seemuller E."/>
            <person name="Mitrovic J."/>
            <person name="Muller I."/>
            <person name="Buttner C."/>
            <person name="Reinhardt R."/>
        </authorList>
    </citation>
    <scope>NUCLEOTIDE SEQUENCE [LARGE SCALE GENOMIC DNA]</scope>
    <source>
        <strain evidence="8 9">J233</strain>
    </source>
</reference>
<proteinExistence type="predicted"/>
<dbReference type="Pfam" id="PF02508">
    <property type="entry name" value="Rnf-Nqr"/>
    <property type="match status" value="1"/>
</dbReference>
<keyword evidence="4" id="KW-1278">Translocase</keyword>